<dbReference type="EMBL" id="JBDIME010000003">
    <property type="protein sequence ID" value="MEN2788940.1"/>
    <property type="molecule type" value="Genomic_DNA"/>
</dbReference>
<accession>A0ABU9XZF0</accession>
<feature type="transmembrane region" description="Helical" evidence="1">
    <location>
        <begin position="7"/>
        <end position="28"/>
    </location>
</feature>
<keyword evidence="3" id="KW-1185">Reference proteome</keyword>
<dbReference type="RefSeq" id="WP_343891599.1">
    <property type="nucleotide sequence ID" value="NZ_BAAAEH010000047.1"/>
</dbReference>
<sequence>MKRVRTAGAGLVAVSVVAIGLLQAMLAAAPLRHQATPVELLLALVAVLAGMCGMAMLIEGAAVFGEDQGPRRG</sequence>
<feature type="transmembrane region" description="Helical" evidence="1">
    <location>
        <begin position="40"/>
        <end position="64"/>
    </location>
</feature>
<dbReference type="Proteomes" id="UP001419910">
    <property type="component" value="Unassembled WGS sequence"/>
</dbReference>
<comment type="caution">
    <text evidence="2">The sequence shown here is derived from an EMBL/GenBank/DDBJ whole genome shotgun (WGS) entry which is preliminary data.</text>
</comment>
<keyword evidence="1" id="KW-1133">Transmembrane helix</keyword>
<keyword evidence="1" id="KW-0812">Transmembrane</keyword>
<protein>
    <submittedName>
        <fullName evidence="2">Uncharacterized protein</fullName>
    </submittedName>
</protein>
<gene>
    <name evidence="2" type="ORF">ABC974_04820</name>
</gene>
<evidence type="ECO:0000313" key="3">
    <source>
        <dbReference type="Proteomes" id="UP001419910"/>
    </source>
</evidence>
<evidence type="ECO:0000256" key="1">
    <source>
        <dbReference type="SAM" id="Phobius"/>
    </source>
</evidence>
<reference evidence="2 3" key="1">
    <citation type="submission" date="2024-05" db="EMBL/GenBank/DDBJ databases">
        <authorList>
            <person name="Liu Q."/>
            <person name="Xin Y.-H."/>
        </authorList>
    </citation>
    <scope>NUCLEOTIDE SEQUENCE [LARGE SCALE GENOMIC DNA]</scope>
    <source>
        <strain evidence="2 3">CGMCC 1.10181</strain>
    </source>
</reference>
<evidence type="ECO:0000313" key="2">
    <source>
        <dbReference type="EMBL" id="MEN2788940.1"/>
    </source>
</evidence>
<keyword evidence="1" id="KW-0472">Membrane</keyword>
<proteinExistence type="predicted"/>
<name>A0ABU9XZF0_9SPHN</name>
<organism evidence="2 3">
    <name type="scientific">Sphingomonas oligophenolica</name>
    <dbReference type="NCBI Taxonomy" id="301154"/>
    <lineage>
        <taxon>Bacteria</taxon>
        <taxon>Pseudomonadati</taxon>
        <taxon>Pseudomonadota</taxon>
        <taxon>Alphaproteobacteria</taxon>
        <taxon>Sphingomonadales</taxon>
        <taxon>Sphingomonadaceae</taxon>
        <taxon>Sphingomonas</taxon>
    </lineage>
</organism>